<comment type="similarity">
    <text evidence="1">Belongs to the short-chain dehydrogenases/reductases (SDR) family.</text>
</comment>
<dbReference type="PRINTS" id="PR00080">
    <property type="entry name" value="SDRFAMILY"/>
</dbReference>
<protein>
    <submittedName>
        <fullName evidence="5">NAD(P)-binding protein</fullName>
    </submittedName>
</protein>
<evidence type="ECO:0000256" key="2">
    <source>
        <dbReference type="ARBA" id="ARBA00022857"/>
    </source>
</evidence>
<sequence length="301" mass="31261">MSTFAASSLFQLAGAVCVVTGGGTGIGLMASKALAAAGARVYITGRRAEVLERASSTHSQGLPGSLVPFACDVTKRDELLRLVAEVKDKEGKVHVLINNAGVEGPCTKLDPEAKKKMSAEELSQVHLDSESMDAWSQTFALNNHALWFASMAFLPLLSAGNEAPPTQYGSKAAWKSTIINITSISGLVKTAQNHYAYNSSKAAANHLTSMLAHELSFSADLGLRVNALAPGLFPSEMTAGTASANGETDESAVTGHANPAGRTGTKEEMASAILFLATNTFVTGTVLPIDGGFTSAVACTR</sequence>
<accession>A0A316Z7N6</accession>
<proteinExistence type="inferred from homology"/>
<dbReference type="OrthoDB" id="3819888at2759"/>
<dbReference type="PANTHER" id="PTHR43618:SF4">
    <property type="entry name" value="SHORT CHAIN DEHYDROGENASE_REDUCTASE FAMILY (AFU_ORTHOLOGUE AFUA_7G04540)"/>
    <property type="match status" value="1"/>
</dbReference>
<dbReference type="InterPro" id="IPR036291">
    <property type="entry name" value="NAD(P)-bd_dom_sf"/>
</dbReference>
<keyword evidence="3" id="KW-0560">Oxidoreductase</keyword>
<dbReference type="EMBL" id="KZ819293">
    <property type="protein sequence ID" value="PWN97797.1"/>
    <property type="molecule type" value="Genomic_DNA"/>
</dbReference>
<dbReference type="Proteomes" id="UP000245946">
    <property type="component" value="Unassembled WGS sequence"/>
</dbReference>
<dbReference type="PROSITE" id="PS00061">
    <property type="entry name" value="ADH_SHORT"/>
    <property type="match status" value="1"/>
</dbReference>
<evidence type="ECO:0000256" key="3">
    <source>
        <dbReference type="ARBA" id="ARBA00023002"/>
    </source>
</evidence>
<keyword evidence="6" id="KW-1185">Reference proteome</keyword>
<dbReference type="InterPro" id="IPR002347">
    <property type="entry name" value="SDR_fam"/>
</dbReference>
<evidence type="ECO:0000256" key="4">
    <source>
        <dbReference type="SAM" id="MobiDB-lite"/>
    </source>
</evidence>
<dbReference type="PRINTS" id="PR00081">
    <property type="entry name" value="GDHRDH"/>
</dbReference>
<keyword evidence="2" id="KW-0521">NADP</keyword>
<dbReference type="AlphaFoldDB" id="A0A316Z7N6"/>
<dbReference type="SUPFAM" id="SSF51735">
    <property type="entry name" value="NAD(P)-binding Rossmann-fold domains"/>
    <property type="match status" value="1"/>
</dbReference>
<name>A0A316Z7N6_9BASI</name>
<organism evidence="5 6">
    <name type="scientific">Tilletiopsis washingtonensis</name>
    <dbReference type="NCBI Taxonomy" id="58919"/>
    <lineage>
        <taxon>Eukaryota</taxon>
        <taxon>Fungi</taxon>
        <taxon>Dikarya</taxon>
        <taxon>Basidiomycota</taxon>
        <taxon>Ustilaginomycotina</taxon>
        <taxon>Exobasidiomycetes</taxon>
        <taxon>Entylomatales</taxon>
        <taxon>Entylomatales incertae sedis</taxon>
        <taxon>Tilletiopsis</taxon>
    </lineage>
</organism>
<dbReference type="InterPro" id="IPR020904">
    <property type="entry name" value="Sc_DH/Rdtase_CS"/>
</dbReference>
<dbReference type="Gene3D" id="3.40.50.720">
    <property type="entry name" value="NAD(P)-binding Rossmann-like Domain"/>
    <property type="match status" value="1"/>
</dbReference>
<feature type="region of interest" description="Disordered" evidence="4">
    <location>
        <begin position="239"/>
        <end position="264"/>
    </location>
</feature>
<gene>
    <name evidence="5" type="ORF">FA09DRAFT_329962</name>
</gene>
<dbReference type="Pfam" id="PF13561">
    <property type="entry name" value="adh_short_C2"/>
    <property type="match status" value="1"/>
</dbReference>
<dbReference type="RefSeq" id="XP_025598076.1">
    <property type="nucleotide sequence ID" value="XM_025742409.1"/>
</dbReference>
<dbReference type="PANTHER" id="PTHR43618">
    <property type="entry name" value="7-ALPHA-HYDROXYSTEROID DEHYDROGENASE"/>
    <property type="match status" value="1"/>
</dbReference>
<dbReference type="STRING" id="58919.A0A316Z7N6"/>
<evidence type="ECO:0000313" key="5">
    <source>
        <dbReference type="EMBL" id="PWN97797.1"/>
    </source>
</evidence>
<dbReference type="InterPro" id="IPR052178">
    <property type="entry name" value="Sec_Metab_Biosynth_SDR"/>
</dbReference>
<reference evidence="5 6" key="1">
    <citation type="journal article" date="2018" name="Mol. Biol. Evol.">
        <title>Broad Genomic Sampling Reveals a Smut Pathogenic Ancestry of the Fungal Clade Ustilaginomycotina.</title>
        <authorList>
            <person name="Kijpornyongpan T."/>
            <person name="Mondo S.J."/>
            <person name="Barry K."/>
            <person name="Sandor L."/>
            <person name="Lee J."/>
            <person name="Lipzen A."/>
            <person name="Pangilinan J."/>
            <person name="LaButti K."/>
            <person name="Hainaut M."/>
            <person name="Henrissat B."/>
            <person name="Grigoriev I.V."/>
            <person name="Spatafora J.W."/>
            <person name="Aime M.C."/>
        </authorList>
    </citation>
    <scope>NUCLEOTIDE SEQUENCE [LARGE SCALE GENOMIC DNA]</scope>
    <source>
        <strain evidence="5 6">MCA 4186</strain>
    </source>
</reference>
<dbReference type="GO" id="GO:0016491">
    <property type="term" value="F:oxidoreductase activity"/>
    <property type="evidence" value="ECO:0007669"/>
    <property type="project" value="UniProtKB-KW"/>
</dbReference>
<evidence type="ECO:0000256" key="1">
    <source>
        <dbReference type="ARBA" id="ARBA00006484"/>
    </source>
</evidence>
<dbReference type="GeneID" id="37269953"/>
<evidence type="ECO:0000313" key="6">
    <source>
        <dbReference type="Proteomes" id="UP000245946"/>
    </source>
</evidence>